<evidence type="ECO:0000313" key="2">
    <source>
        <dbReference type="EMBL" id="OAE22039.1"/>
    </source>
</evidence>
<proteinExistence type="predicted"/>
<evidence type="ECO:0000313" key="3">
    <source>
        <dbReference type="Proteomes" id="UP000077202"/>
    </source>
</evidence>
<dbReference type="Proteomes" id="UP000077202">
    <property type="component" value="Unassembled WGS sequence"/>
</dbReference>
<keyword evidence="3" id="KW-1185">Reference proteome</keyword>
<accession>A0A176VM60</accession>
<protein>
    <submittedName>
        <fullName evidence="2">Uncharacterized protein</fullName>
    </submittedName>
</protein>
<reference evidence="2" key="1">
    <citation type="submission" date="2016-03" db="EMBL/GenBank/DDBJ databases">
        <title>Mechanisms controlling the formation of the plant cell surface in tip-growing cells are functionally conserved among land plants.</title>
        <authorList>
            <person name="Honkanen S."/>
            <person name="Jones V.A."/>
            <person name="Morieri G."/>
            <person name="Champion C."/>
            <person name="Hetherington A.J."/>
            <person name="Kelly S."/>
            <person name="Saint-Marcoux D."/>
            <person name="Proust H."/>
            <person name="Prescott H."/>
            <person name="Dolan L."/>
        </authorList>
    </citation>
    <scope>NUCLEOTIDE SEQUENCE [LARGE SCALE GENOMIC DNA]</scope>
    <source>
        <tissue evidence="2">Whole gametophyte</tissue>
    </source>
</reference>
<dbReference type="EMBL" id="LVLJ01003285">
    <property type="protein sequence ID" value="OAE22039.1"/>
    <property type="molecule type" value="Genomic_DNA"/>
</dbReference>
<evidence type="ECO:0000256" key="1">
    <source>
        <dbReference type="SAM" id="MobiDB-lite"/>
    </source>
</evidence>
<gene>
    <name evidence="2" type="ORF">AXG93_3719s1180</name>
</gene>
<feature type="region of interest" description="Disordered" evidence="1">
    <location>
        <begin position="27"/>
        <end position="56"/>
    </location>
</feature>
<comment type="caution">
    <text evidence="2">The sequence shown here is derived from an EMBL/GenBank/DDBJ whole genome shotgun (WGS) entry which is preliminary data.</text>
</comment>
<organism evidence="2 3">
    <name type="scientific">Marchantia polymorpha subsp. ruderalis</name>
    <dbReference type="NCBI Taxonomy" id="1480154"/>
    <lineage>
        <taxon>Eukaryota</taxon>
        <taxon>Viridiplantae</taxon>
        <taxon>Streptophyta</taxon>
        <taxon>Embryophyta</taxon>
        <taxon>Marchantiophyta</taxon>
        <taxon>Marchantiopsida</taxon>
        <taxon>Marchantiidae</taxon>
        <taxon>Marchantiales</taxon>
        <taxon>Marchantiaceae</taxon>
        <taxon>Marchantia</taxon>
    </lineage>
</organism>
<sequence length="100" mass="10246">MAQAAASCRSGRRNLATAGGYRIEVDVSSDDEAKSATPGCAMADIPDTSRQTASAKSVLDTGNGALNVRCCLNSLLLTRAQDKDELSGAPTTVVAGNDRS</sequence>
<name>A0A176VM60_MARPO</name>
<dbReference type="AlphaFoldDB" id="A0A176VM60"/>